<proteinExistence type="inferred from homology"/>
<gene>
    <name evidence="7" type="ORF">EWE74_14200</name>
</gene>
<evidence type="ECO:0000256" key="6">
    <source>
        <dbReference type="SAM" id="Phobius"/>
    </source>
</evidence>
<protein>
    <submittedName>
        <fullName evidence="7">DUF423 domain-containing protein</fullName>
    </submittedName>
</protein>
<evidence type="ECO:0000256" key="1">
    <source>
        <dbReference type="ARBA" id="ARBA00004141"/>
    </source>
</evidence>
<feature type="transmembrane region" description="Helical" evidence="6">
    <location>
        <begin position="6"/>
        <end position="24"/>
    </location>
</feature>
<keyword evidence="3 6" id="KW-0812">Transmembrane</keyword>
<feature type="transmembrane region" description="Helical" evidence="6">
    <location>
        <begin position="101"/>
        <end position="125"/>
    </location>
</feature>
<dbReference type="Proteomes" id="UP000292855">
    <property type="component" value="Unassembled WGS sequence"/>
</dbReference>
<evidence type="ECO:0000256" key="2">
    <source>
        <dbReference type="ARBA" id="ARBA00009694"/>
    </source>
</evidence>
<keyword evidence="5 6" id="KW-0472">Membrane</keyword>
<feature type="transmembrane region" description="Helical" evidence="6">
    <location>
        <begin position="69"/>
        <end position="89"/>
    </location>
</feature>
<evidence type="ECO:0000256" key="5">
    <source>
        <dbReference type="ARBA" id="ARBA00023136"/>
    </source>
</evidence>
<dbReference type="Pfam" id="PF04241">
    <property type="entry name" value="DUF423"/>
    <property type="match status" value="1"/>
</dbReference>
<evidence type="ECO:0000256" key="4">
    <source>
        <dbReference type="ARBA" id="ARBA00022989"/>
    </source>
</evidence>
<dbReference type="EMBL" id="SGIT01000002">
    <property type="protein sequence ID" value="RZF60254.1"/>
    <property type="molecule type" value="Genomic_DNA"/>
</dbReference>
<evidence type="ECO:0000313" key="8">
    <source>
        <dbReference type="Proteomes" id="UP000292855"/>
    </source>
</evidence>
<reference evidence="7 8" key="1">
    <citation type="submission" date="2019-02" db="EMBL/GenBank/DDBJ databases">
        <authorList>
            <person name="Li Y."/>
        </authorList>
    </citation>
    <scope>NUCLEOTIDE SEQUENCE [LARGE SCALE GENOMIC DNA]</scope>
    <source>
        <strain evidence="7 8">30C10-4-7</strain>
    </source>
</reference>
<organism evidence="7 8">
    <name type="scientific">Sphingobacterium corticibacterium</name>
    <dbReference type="NCBI Taxonomy" id="2484746"/>
    <lineage>
        <taxon>Bacteria</taxon>
        <taxon>Pseudomonadati</taxon>
        <taxon>Bacteroidota</taxon>
        <taxon>Sphingobacteriia</taxon>
        <taxon>Sphingobacteriales</taxon>
        <taxon>Sphingobacteriaceae</taxon>
        <taxon>Sphingobacterium</taxon>
    </lineage>
</organism>
<dbReference type="RefSeq" id="WP_130142172.1">
    <property type="nucleotide sequence ID" value="NZ_SGIT01000002.1"/>
</dbReference>
<dbReference type="OrthoDB" id="9802121at2"/>
<evidence type="ECO:0000256" key="3">
    <source>
        <dbReference type="ARBA" id="ARBA00022692"/>
    </source>
</evidence>
<dbReference type="PANTHER" id="PTHR43461:SF1">
    <property type="entry name" value="TRANSMEMBRANE PROTEIN 256"/>
    <property type="match status" value="1"/>
</dbReference>
<keyword evidence="4 6" id="KW-1133">Transmembrane helix</keyword>
<evidence type="ECO:0000313" key="7">
    <source>
        <dbReference type="EMBL" id="RZF60254.1"/>
    </source>
</evidence>
<dbReference type="PANTHER" id="PTHR43461">
    <property type="entry name" value="TRANSMEMBRANE PROTEIN 256"/>
    <property type="match status" value="1"/>
</dbReference>
<dbReference type="AlphaFoldDB" id="A0A4Q6XS20"/>
<accession>A0A4Q6XS20</accession>
<dbReference type="InterPro" id="IPR006696">
    <property type="entry name" value="DUF423"/>
</dbReference>
<dbReference type="GO" id="GO:0005886">
    <property type="term" value="C:plasma membrane"/>
    <property type="evidence" value="ECO:0007669"/>
    <property type="project" value="TreeGrafter"/>
</dbReference>
<comment type="caution">
    <text evidence="7">The sequence shown here is derived from an EMBL/GenBank/DDBJ whole genome shotgun (WGS) entry which is preliminary data.</text>
</comment>
<feature type="transmembrane region" description="Helical" evidence="6">
    <location>
        <begin position="45"/>
        <end position="63"/>
    </location>
</feature>
<comment type="subcellular location">
    <subcellularLocation>
        <location evidence="1">Membrane</location>
        <topology evidence="1">Multi-pass membrane protein</topology>
    </subcellularLocation>
</comment>
<keyword evidence="8" id="KW-1185">Reference proteome</keyword>
<sequence>MEKIVIISGASLGIIAIVLGAFGAHAFKKILPEDKMASFEVGVRYQMYAALYLLIIGGLLDFDSVWENWAYYGVFYGAILFSGSIYLLSFKEYWKAERVRFLGPITPLGGLFMIIGWLALLISFLQS</sequence>
<comment type="similarity">
    <text evidence="2">Belongs to the UPF0382 family.</text>
</comment>
<name>A0A4Q6XS20_9SPHI</name>